<accession>A0AAV3RSH0</accession>
<evidence type="ECO:0000313" key="1">
    <source>
        <dbReference type="EMBL" id="GAA0184013.1"/>
    </source>
</evidence>
<evidence type="ECO:0000313" key="2">
    <source>
        <dbReference type="Proteomes" id="UP001454036"/>
    </source>
</evidence>
<gene>
    <name evidence="1" type="ORF">LIER_31327</name>
</gene>
<protein>
    <submittedName>
        <fullName evidence="1">Uncharacterized protein</fullName>
    </submittedName>
</protein>
<dbReference type="AlphaFoldDB" id="A0AAV3RSH0"/>
<dbReference type="EMBL" id="BAABME010011598">
    <property type="protein sequence ID" value="GAA0184013.1"/>
    <property type="molecule type" value="Genomic_DNA"/>
</dbReference>
<reference evidence="1 2" key="1">
    <citation type="submission" date="2024-01" db="EMBL/GenBank/DDBJ databases">
        <title>The complete chloroplast genome sequence of Lithospermum erythrorhizon: insights into the phylogenetic relationship among Boraginaceae species and the maternal lineages of purple gromwells.</title>
        <authorList>
            <person name="Okada T."/>
            <person name="Watanabe K."/>
        </authorList>
    </citation>
    <scope>NUCLEOTIDE SEQUENCE [LARGE SCALE GENOMIC DNA]</scope>
</reference>
<name>A0AAV3RSH0_LITER</name>
<comment type="caution">
    <text evidence="1">The sequence shown here is derived from an EMBL/GenBank/DDBJ whole genome shotgun (WGS) entry which is preliminary data.</text>
</comment>
<proteinExistence type="predicted"/>
<dbReference type="Proteomes" id="UP001454036">
    <property type="component" value="Unassembled WGS sequence"/>
</dbReference>
<sequence>MSGCGFVVVRQSGYPTTSMFGVVFVREGDSEDLGRKGKPRPPLNLLSWLSFLLPPCIHGMTRDLNHLNNLPMTSQALVCFPRNHMVF</sequence>
<keyword evidence="2" id="KW-1185">Reference proteome</keyword>
<organism evidence="1 2">
    <name type="scientific">Lithospermum erythrorhizon</name>
    <name type="common">Purple gromwell</name>
    <name type="synonym">Lithospermum officinale var. erythrorhizon</name>
    <dbReference type="NCBI Taxonomy" id="34254"/>
    <lineage>
        <taxon>Eukaryota</taxon>
        <taxon>Viridiplantae</taxon>
        <taxon>Streptophyta</taxon>
        <taxon>Embryophyta</taxon>
        <taxon>Tracheophyta</taxon>
        <taxon>Spermatophyta</taxon>
        <taxon>Magnoliopsida</taxon>
        <taxon>eudicotyledons</taxon>
        <taxon>Gunneridae</taxon>
        <taxon>Pentapetalae</taxon>
        <taxon>asterids</taxon>
        <taxon>lamiids</taxon>
        <taxon>Boraginales</taxon>
        <taxon>Boraginaceae</taxon>
        <taxon>Boraginoideae</taxon>
        <taxon>Lithospermeae</taxon>
        <taxon>Lithospermum</taxon>
    </lineage>
</organism>